<dbReference type="GeneTree" id="ENSGT00660000095569"/>
<dbReference type="GO" id="GO:0003712">
    <property type="term" value="F:transcription coregulator activity"/>
    <property type="evidence" value="ECO:0000318"/>
    <property type="project" value="GO_Central"/>
</dbReference>
<feature type="region of interest" description="Disordered" evidence="10">
    <location>
        <begin position="511"/>
        <end position="573"/>
    </location>
</feature>
<feature type="region of interest" description="Disordered" evidence="10">
    <location>
        <begin position="1"/>
        <end position="25"/>
    </location>
</feature>
<keyword evidence="7 9" id="KW-0539">Nucleus</keyword>
<dbReference type="InParanoid" id="A0A3B3H5J9"/>
<evidence type="ECO:0000256" key="8">
    <source>
        <dbReference type="ARBA" id="ARBA00031254"/>
    </source>
</evidence>
<feature type="domain" description="Mediator complex subunit Med1" evidence="11">
    <location>
        <begin position="77"/>
        <end position="418"/>
    </location>
</feature>
<accession>A0A3B3H5J9</accession>
<dbReference type="Bgee" id="ENSORLG00000023485">
    <property type="expression patterns" value="Expressed in testis and 10 other cell types or tissues"/>
</dbReference>
<dbReference type="GO" id="GO:0046966">
    <property type="term" value="F:nuclear thyroid hormone receptor binding"/>
    <property type="evidence" value="ECO:0000318"/>
    <property type="project" value="GO_Central"/>
</dbReference>
<keyword evidence="4 9" id="KW-0805">Transcription regulation</keyword>
<reference evidence="12" key="3">
    <citation type="submission" date="2025-09" db="UniProtKB">
        <authorList>
            <consortium name="Ensembl"/>
        </authorList>
    </citation>
    <scope>IDENTIFICATION</scope>
    <source>
        <strain evidence="12">Hd-rR</strain>
    </source>
</reference>
<dbReference type="InterPro" id="IPR019680">
    <property type="entry name" value="Mediator_Med1"/>
</dbReference>
<protein>
    <recommendedName>
        <fullName evidence="3 9">Mediator of RNA polymerase II transcription subunit 1</fullName>
    </recommendedName>
    <alternativeName>
        <fullName evidence="8 9">Mediator complex subunit 1</fullName>
    </alternativeName>
</protein>
<dbReference type="PANTHER" id="PTHR12881">
    <property type="entry name" value="MEDIATOR OF RNA POLYMERASE II TRANSCRIPTION SUBUNIT 1"/>
    <property type="match status" value="1"/>
</dbReference>
<dbReference type="GO" id="GO:0097067">
    <property type="term" value="P:cellular response to thyroid hormone stimulus"/>
    <property type="evidence" value="ECO:0000318"/>
    <property type="project" value="GO_Central"/>
</dbReference>
<dbReference type="Pfam" id="PF10744">
    <property type="entry name" value="Med1"/>
    <property type="match status" value="1"/>
</dbReference>
<dbReference type="GO" id="GO:0042809">
    <property type="term" value="F:nuclear vitamin D receptor binding"/>
    <property type="evidence" value="ECO:0000318"/>
    <property type="project" value="GO_Central"/>
</dbReference>
<evidence type="ECO:0000256" key="1">
    <source>
        <dbReference type="ARBA" id="ARBA00004123"/>
    </source>
</evidence>
<dbReference type="InterPro" id="IPR051999">
    <property type="entry name" value="Mediator_complex_subunit_1"/>
</dbReference>
<name>A0A3B3H5J9_ORYLA</name>
<reference evidence="12 13" key="1">
    <citation type="journal article" date="2007" name="Nature">
        <title>The medaka draft genome and insights into vertebrate genome evolution.</title>
        <authorList>
            <person name="Kasahara M."/>
            <person name="Naruse K."/>
            <person name="Sasaki S."/>
            <person name="Nakatani Y."/>
            <person name="Qu W."/>
            <person name="Ahsan B."/>
            <person name="Yamada T."/>
            <person name="Nagayasu Y."/>
            <person name="Doi K."/>
            <person name="Kasai Y."/>
            <person name="Jindo T."/>
            <person name="Kobayashi D."/>
            <person name="Shimada A."/>
            <person name="Toyoda A."/>
            <person name="Kuroki Y."/>
            <person name="Fujiyama A."/>
            <person name="Sasaki T."/>
            <person name="Shimizu A."/>
            <person name="Asakawa S."/>
            <person name="Shimizu N."/>
            <person name="Hashimoto S."/>
            <person name="Yang J."/>
            <person name="Lee Y."/>
            <person name="Matsushima K."/>
            <person name="Sugano S."/>
            <person name="Sakaizumi M."/>
            <person name="Narita T."/>
            <person name="Ohishi K."/>
            <person name="Haga S."/>
            <person name="Ohta F."/>
            <person name="Nomoto H."/>
            <person name="Nogata K."/>
            <person name="Morishita T."/>
            <person name="Endo T."/>
            <person name="Shin-I T."/>
            <person name="Takeda H."/>
            <person name="Morishita S."/>
            <person name="Kohara Y."/>
        </authorList>
    </citation>
    <scope>NUCLEOTIDE SEQUENCE [LARGE SCALE GENOMIC DNA]</scope>
    <source>
        <strain evidence="12 13">Hd-rR</strain>
    </source>
</reference>
<dbReference type="GO" id="GO:0045944">
    <property type="term" value="P:positive regulation of transcription by RNA polymerase II"/>
    <property type="evidence" value="ECO:0007669"/>
    <property type="project" value="UniProtKB-ARBA"/>
</dbReference>
<evidence type="ECO:0000256" key="3">
    <source>
        <dbReference type="ARBA" id="ARBA00020612"/>
    </source>
</evidence>
<organism evidence="12 13">
    <name type="scientific">Oryzias latipes</name>
    <name type="common">Japanese rice fish</name>
    <name type="synonym">Japanese killifish</name>
    <dbReference type="NCBI Taxonomy" id="8090"/>
    <lineage>
        <taxon>Eukaryota</taxon>
        <taxon>Metazoa</taxon>
        <taxon>Chordata</taxon>
        <taxon>Craniata</taxon>
        <taxon>Vertebrata</taxon>
        <taxon>Euteleostomi</taxon>
        <taxon>Actinopterygii</taxon>
        <taxon>Neopterygii</taxon>
        <taxon>Teleostei</taxon>
        <taxon>Neoteleostei</taxon>
        <taxon>Acanthomorphata</taxon>
        <taxon>Ovalentaria</taxon>
        <taxon>Atherinomorphae</taxon>
        <taxon>Beloniformes</taxon>
        <taxon>Adrianichthyidae</taxon>
        <taxon>Oryziinae</taxon>
        <taxon>Oryzias</taxon>
    </lineage>
</organism>
<evidence type="ECO:0000256" key="9">
    <source>
        <dbReference type="RuleBase" id="RU364059"/>
    </source>
</evidence>
<feature type="compositionally biased region" description="Basic residues" evidence="10">
    <location>
        <begin position="1"/>
        <end position="12"/>
    </location>
</feature>
<evidence type="ECO:0000256" key="10">
    <source>
        <dbReference type="SAM" id="MobiDB-lite"/>
    </source>
</evidence>
<keyword evidence="5 9" id="KW-0010">Activator</keyword>
<evidence type="ECO:0000256" key="2">
    <source>
        <dbReference type="ARBA" id="ARBA00006210"/>
    </source>
</evidence>
<dbReference type="GO" id="GO:0006357">
    <property type="term" value="P:regulation of transcription by RNA polymerase II"/>
    <property type="evidence" value="ECO:0000318"/>
    <property type="project" value="GO_Central"/>
</dbReference>
<keyword evidence="13" id="KW-1185">Reference proteome</keyword>
<dbReference type="PANTHER" id="PTHR12881:SF4">
    <property type="entry name" value="MEDIATOR OF RNA POLYMERASE II TRANSCRIPTION SUBUNIT 1"/>
    <property type="match status" value="1"/>
</dbReference>
<dbReference type="GO" id="GO:0016592">
    <property type="term" value="C:mediator complex"/>
    <property type="evidence" value="ECO:0000318"/>
    <property type="project" value="GO_Central"/>
</dbReference>
<evidence type="ECO:0000313" key="13">
    <source>
        <dbReference type="Proteomes" id="UP000001038"/>
    </source>
</evidence>
<dbReference type="AlphaFoldDB" id="A0A3B3H5J9"/>
<evidence type="ECO:0000256" key="6">
    <source>
        <dbReference type="ARBA" id="ARBA00023163"/>
    </source>
</evidence>
<comment type="similarity">
    <text evidence="2 9">Belongs to the Mediator complex subunit 1 family.</text>
</comment>
<keyword evidence="6 9" id="KW-0804">Transcription</keyword>
<dbReference type="Proteomes" id="UP000001038">
    <property type="component" value="Chromosome 20"/>
</dbReference>
<comment type="subcellular location">
    <subcellularLocation>
        <location evidence="1 9">Nucleus</location>
    </subcellularLocation>
</comment>
<dbReference type="STRING" id="8090.ENSORLP00000026483"/>
<proteinExistence type="inferred from homology"/>
<evidence type="ECO:0000256" key="7">
    <source>
        <dbReference type="ARBA" id="ARBA00023242"/>
    </source>
</evidence>
<evidence type="ECO:0000256" key="5">
    <source>
        <dbReference type="ARBA" id="ARBA00023159"/>
    </source>
</evidence>
<sequence>MNKGLCGRKHLPVHPSIPEAEESTQRRNCDVMKRSSLISGLQLKFAQRSWNDTLLLVQRCMEKSRIESKPCEPLVRSLERLQDVLHAPCRSVTRSRLEMIAQQQGMGFHVTEDTCYLTADLFYLEVLLPPCGGVQEVKVALHGEGPVPSESFLKTLRSEDFAAFSTRLKDLFTQYNIPGDNEIKLKLLESLQFLVRDLQKMTGEAEDCDPQQQLVNNNRTGCLVAGKEDGLLTVLFYKPPNDGMSNSLMQTAQVTVGASAVPRRLQMASVLPEPLQLDSQGCPVGAPPSEVPGEMLPACFLLRLKPPVPVLSSFVEKLSLITDVAVAQTDQQWAPLHRLLMAGSQSAEETSDQLDLFTVKVLPDGETQRYVFPGASWDAPEQRATVVEAVSFTHPAQVPALLQLLRHQCAVNALLRSCWASQSAAPASPTGTPSDSQLFEVRPESSTSFSVTFTHPRTHSLAVLLVSVCGPQQITCRTFGAETSEAFLEDHMKNFLSIPATMKMLLSRLETASPPHPKSHPTSAEEDPPALMEVSQNAAVPEDSVSKTEVSPNPSVTSHLCSPVGTFAQQAEL</sequence>
<dbReference type="GO" id="GO:0042974">
    <property type="term" value="F:nuclear retinoic acid receptor binding"/>
    <property type="evidence" value="ECO:0000318"/>
    <property type="project" value="GO_Central"/>
</dbReference>
<evidence type="ECO:0000256" key="4">
    <source>
        <dbReference type="ARBA" id="ARBA00023015"/>
    </source>
</evidence>
<gene>
    <name evidence="12" type="primary">med1l</name>
</gene>
<comment type="function">
    <text evidence="9">Component of the Mediator complex, a coactivator involved in the regulated transcription of nearly all RNA polymerase II-dependent genes. Mediator functions as a bridge to convey information from gene-specific regulatory proteins to the basal RNA polymerase II transcription machinery. Mediator is recruited to promoters by direct interactions with regulatory proteins and serves as a scaffold for the assembly of a functional preinitiation complex with RNA polymerase II and the general transcription factors.</text>
</comment>
<dbReference type="OrthoDB" id="2281547at2759"/>
<evidence type="ECO:0000259" key="11">
    <source>
        <dbReference type="Pfam" id="PF10744"/>
    </source>
</evidence>
<feature type="compositionally biased region" description="Polar residues" evidence="10">
    <location>
        <begin position="547"/>
        <end position="560"/>
    </location>
</feature>
<reference evidence="12" key="2">
    <citation type="submission" date="2025-08" db="UniProtKB">
        <authorList>
            <consortium name="Ensembl"/>
        </authorList>
    </citation>
    <scope>IDENTIFICATION</scope>
    <source>
        <strain evidence="12">Hd-rR</strain>
    </source>
</reference>
<evidence type="ECO:0000313" key="12">
    <source>
        <dbReference type="Ensembl" id="ENSORLP00000026483.1"/>
    </source>
</evidence>
<dbReference type="Ensembl" id="ENSORLT00000030486.1">
    <property type="protein sequence ID" value="ENSORLP00000026483.1"/>
    <property type="gene ID" value="ENSORLG00000023485.1"/>
</dbReference>